<dbReference type="EMBL" id="BMAW01066492">
    <property type="protein sequence ID" value="GFT55224.1"/>
    <property type="molecule type" value="Genomic_DNA"/>
</dbReference>
<evidence type="ECO:0000256" key="1">
    <source>
        <dbReference type="SAM" id="MobiDB-lite"/>
    </source>
</evidence>
<dbReference type="Proteomes" id="UP000887013">
    <property type="component" value="Unassembled WGS sequence"/>
</dbReference>
<evidence type="ECO:0000313" key="3">
    <source>
        <dbReference type="Proteomes" id="UP000887013"/>
    </source>
</evidence>
<gene>
    <name evidence="2" type="ORF">NPIL_573111</name>
</gene>
<comment type="caution">
    <text evidence="2">The sequence shown here is derived from an EMBL/GenBank/DDBJ whole genome shotgun (WGS) entry which is preliminary data.</text>
</comment>
<protein>
    <submittedName>
        <fullName evidence="2">Uncharacterized protein</fullName>
    </submittedName>
</protein>
<reference evidence="2" key="1">
    <citation type="submission" date="2020-08" db="EMBL/GenBank/DDBJ databases">
        <title>Multicomponent nature underlies the extraordinary mechanical properties of spider dragline silk.</title>
        <authorList>
            <person name="Kono N."/>
            <person name="Nakamura H."/>
            <person name="Mori M."/>
            <person name="Yoshida Y."/>
            <person name="Ohtoshi R."/>
            <person name="Malay A.D."/>
            <person name="Moran D.A.P."/>
            <person name="Tomita M."/>
            <person name="Numata K."/>
            <person name="Arakawa K."/>
        </authorList>
    </citation>
    <scope>NUCLEOTIDE SEQUENCE</scope>
</reference>
<dbReference type="AlphaFoldDB" id="A0A8X6P7C7"/>
<organism evidence="2 3">
    <name type="scientific">Nephila pilipes</name>
    <name type="common">Giant wood spider</name>
    <name type="synonym">Nephila maculata</name>
    <dbReference type="NCBI Taxonomy" id="299642"/>
    <lineage>
        <taxon>Eukaryota</taxon>
        <taxon>Metazoa</taxon>
        <taxon>Ecdysozoa</taxon>
        <taxon>Arthropoda</taxon>
        <taxon>Chelicerata</taxon>
        <taxon>Arachnida</taxon>
        <taxon>Araneae</taxon>
        <taxon>Araneomorphae</taxon>
        <taxon>Entelegynae</taxon>
        <taxon>Araneoidea</taxon>
        <taxon>Nephilidae</taxon>
        <taxon>Nephila</taxon>
    </lineage>
</organism>
<sequence>MEQPKFERDETLRERRASQARKVLQTYLQQEIESRRSFGGRSPPRTTIIEAPKSLTSLPQREMESRRCFRRPQPSENDYHRSTETFWEVYPKARLEAAEV</sequence>
<proteinExistence type="predicted"/>
<accession>A0A8X6P7C7</accession>
<keyword evidence="3" id="KW-1185">Reference proteome</keyword>
<name>A0A8X6P7C7_NEPPI</name>
<evidence type="ECO:0000313" key="2">
    <source>
        <dbReference type="EMBL" id="GFT55224.1"/>
    </source>
</evidence>
<feature type="region of interest" description="Disordered" evidence="1">
    <location>
        <begin position="34"/>
        <end position="79"/>
    </location>
</feature>
<feature type="compositionally biased region" description="Basic and acidic residues" evidence="1">
    <location>
        <begin position="1"/>
        <end position="17"/>
    </location>
</feature>
<feature type="region of interest" description="Disordered" evidence="1">
    <location>
        <begin position="1"/>
        <end position="20"/>
    </location>
</feature>